<name>A0A132PR00_9MYCO</name>
<dbReference type="CDD" id="cd13925">
    <property type="entry name" value="RPF"/>
    <property type="match status" value="1"/>
</dbReference>
<feature type="compositionally biased region" description="Pro residues" evidence="7">
    <location>
        <begin position="251"/>
        <end position="272"/>
    </location>
</feature>
<feature type="chain" id="PRO_5007453519" description="Resuscitation-promoting factor RpfA" evidence="8">
    <location>
        <begin position="41"/>
        <end position="472"/>
    </location>
</feature>
<proteinExistence type="inferred from homology"/>
<feature type="region of interest" description="Disordered" evidence="7">
    <location>
        <begin position="131"/>
        <end position="345"/>
    </location>
</feature>
<feature type="region of interest" description="Disordered" evidence="7">
    <location>
        <begin position="357"/>
        <end position="394"/>
    </location>
</feature>
<keyword evidence="4" id="KW-0378">Hydrolase</keyword>
<evidence type="ECO:0000256" key="7">
    <source>
        <dbReference type="SAM" id="MobiDB-lite"/>
    </source>
</evidence>
<evidence type="ECO:0000256" key="1">
    <source>
        <dbReference type="ARBA" id="ARBA00010830"/>
    </source>
</evidence>
<feature type="compositionally biased region" description="Pro residues" evidence="7">
    <location>
        <begin position="146"/>
        <end position="161"/>
    </location>
</feature>
<keyword evidence="5" id="KW-0843">Virulence</keyword>
<sequence length="472" mass="46437">MSGRHRKPTSSSSAKNVAKIAFTGAVLGGGSLAMAGQAMAATDGEWDQVARCESGGNWAINTGNGYHGGLQFSPSTWSSHGGGEYAPAAYMATKEEQIAVAERVLASQGKGAWPTCGRGLSGATPRNVVAEPAPAPLDAPAVNGQLPPPPAPFAPPPPPAPVDMLAAPAPMPQAPPPAPLPEPLPPAPAPEALPPAPAPEALPPAPAPAPEALPPAPAPVAPAPVDVPPPPPPAPEAQIVDAALQVAPAPLDAPLPADVPPPPAPPAPPAPPVDVVAAPAPPAPENWDQAPAPVDQPQTWALHAGAPLPLEPALPAPPAPPAPAPAPAPVAAPAPDPLAPLNGVDIPQPAFDVANQVVTNGTPLPPEGVPHLASPENLPPGTTDSPAQIPGQGPNMTYLREIWHAIQTQDISGKDALLALTQRPLTSAPPGGQAANLPVGTPPPADPAAPAPAPAPVGAPAPAAPAPVPPPA</sequence>
<evidence type="ECO:0000313" key="11">
    <source>
        <dbReference type="Proteomes" id="UP000070612"/>
    </source>
</evidence>
<dbReference type="Proteomes" id="UP000070612">
    <property type="component" value="Unassembled WGS sequence"/>
</dbReference>
<evidence type="ECO:0000256" key="5">
    <source>
        <dbReference type="ARBA" id="ARBA00023026"/>
    </source>
</evidence>
<evidence type="ECO:0000256" key="4">
    <source>
        <dbReference type="ARBA" id="ARBA00022801"/>
    </source>
</evidence>
<dbReference type="PATRIC" id="fig|59750.3.peg.5464"/>
<dbReference type="Pfam" id="PF06737">
    <property type="entry name" value="Transglycosylas"/>
    <property type="match status" value="1"/>
</dbReference>
<feature type="compositionally biased region" description="Pro residues" evidence="7">
    <location>
        <begin position="440"/>
        <end position="472"/>
    </location>
</feature>
<gene>
    <name evidence="10" type="ORF">AFM11_08070</name>
</gene>
<evidence type="ECO:0000256" key="8">
    <source>
        <dbReference type="SAM" id="SignalP"/>
    </source>
</evidence>
<reference evidence="10 11" key="1">
    <citation type="submission" date="2015-07" db="EMBL/GenBank/DDBJ databases">
        <title>A draft genome sequence of Mycobacterium wolinskyi.</title>
        <authorList>
            <person name="de Man T.J."/>
            <person name="Perry K.A."/>
            <person name="Coulliette A.D."/>
            <person name="Jensen B."/>
            <person name="Toney N.C."/>
            <person name="Limbago B.M."/>
            <person name="Noble-Wang J."/>
        </authorList>
    </citation>
    <scope>NUCLEOTIDE SEQUENCE [LARGE SCALE GENOMIC DNA]</scope>
    <source>
        <strain evidence="10 11">CDC_01</strain>
    </source>
</reference>
<feature type="domain" description="Resuscitation-promoting factor core lysozyme-like" evidence="9">
    <location>
        <begin position="40"/>
        <end position="116"/>
    </location>
</feature>
<evidence type="ECO:0000256" key="3">
    <source>
        <dbReference type="ARBA" id="ARBA00022737"/>
    </source>
</evidence>
<evidence type="ECO:0000256" key="2">
    <source>
        <dbReference type="ARBA" id="ARBA00022729"/>
    </source>
</evidence>
<evidence type="ECO:0000256" key="6">
    <source>
        <dbReference type="ARBA" id="ARBA00070624"/>
    </source>
</evidence>
<organism evidence="10 11">
    <name type="scientific">Mycolicibacterium wolinskyi</name>
    <dbReference type="NCBI Taxonomy" id="59750"/>
    <lineage>
        <taxon>Bacteria</taxon>
        <taxon>Bacillati</taxon>
        <taxon>Actinomycetota</taxon>
        <taxon>Actinomycetes</taxon>
        <taxon>Mycobacteriales</taxon>
        <taxon>Mycobacteriaceae</taxon>
        <taxon>Mycolicibacterium</taxon>
    </lineage>
</organism>
<keyword evidence="2 8" id="KW-0732">Signal</keyword>
<feature type="compositionally biased region" description="Low complexity" evidence="7">
    <location>
        <begin position="236"/>
        <end position="250"/>
    </location>
</feature>
<dbReference type="FunFam" id="1.10.530.10:FF:000029">
    <property type="entry name" value="Resuscitation-promoting factor RpfA"/>
    <property type="match status" value="1"/>
</dbReference>
<feature type="region of interest" description="Disordered" evidence="7">
    <location>
        <begin position="422"/>
        <end position="472"/>
    </location>
</feature>
<accession>A0A132PR00</accession>
<feature type="compositionally biased region" description="Pro residues" evidence="7">
    <location>
        <begin position="169"/>
        <end position="235"/>
    </location>
</feature>
<comment type="similarity">
    <text evidence="1">Belongs to the transglycosylase family. Rpf subfamily.</text>
</comment>
<keyword evidence="11" id="KW-1185">Reference proteome</keyword>
<dbReference type="InterPro" id="IPR023346">
    <property type="entry name" value="Lysozyme-like_dom_sf"/>
</dbReference>
<dbReference type="AlphaFoldDB" id="A0A132PR00"/>
<dbReference type="EMBL" id="LGTW01000004">
    <property type="protein sequence ID" value="KWX24627.1"/>
    <property type="molecule type" value="Genomic_DNA"/>
</dbReference>
<dbReference type="SUPFAM" id="SSF53955">
    <property type="entry name" value="Lysozyme-like"/>
    <property type="match status" value="1"/>
</dbReference>
<keyword evidence="3" id="KW-0677">Repeat</keyword>
<dbReference type="InterPro" id="IPR010618">
    <property type="entry name" value="RPF"/>
</dbReference>
<comment type="caution">
    <text evidence="10">The sequence shown here is derived from an EMBL/GenBank/DDBJ whole genome shotgun (WGS) entry which is preliminary data.</text>
</comment>
<dbReference type="GO" id="GO:0016787">
    <property type="term" value="F:hydrolase activity"/>
    <property type="evidence" value="ECO:0007669"/>
    <property type="project" value="UniProtKB-KW"/>
</dbReference>
<dbReference type="Gene3D" id="1.10.530.10">
    <property type="match status" value="1"/>
</dbReference>
<feature type="compositionally biased region" description="Pro residues" evidence="7">
    <location>
        <begin position="309"/>
        <end position="338"/>
    </location>
</feature>
<dbReference type="RefSeq" id="WP_067846268.1">
    <property type="nucleotide sequence ID" value="NZ_LGTW01000004.1"/>
</dbReference>
<evidence type="ECO:0000259" key="9">
    <source>
        <dbReference type="Pfam" id="PF06737"/>
    </source>
</evidence>
<feature type="signal peptide" evidence="8">
    <location>
        <begin position="1"/>
        <end position="40"/>
    </location>
</feature>
<feature type="compositionally biased region" description="Low complexity" evidence="7">
    <location>
        <begin position="131"/>
        <end position="142"/>
    </location>
</feature>
<dbReference type="PRINTS" id="PR01217">
    <property type="entry name" value="PRICHEXTENSN"/>
</dbReference>
<protein>
    <recommendedName>
        <fullName evidence="6">Resuscitation-promoting factor RpfA</fullName>
    </recommendedName>
</protein>
<evidence type="ECO:0000313" key="10">
    <source>
        <dbReference type="EMBL" id="KWX24627.1"/>
    </source>
</evidence>